<evidence type="ECO:0000313" key="3">
    <source>
        <dbReference type="Proteomes" id="UP000792457"/>
    </source>
</evidence>
<dbReference type="Proteomes" id="UP000792457">
    <property type="component" value="Unassembled WGS sequence"/>
</dbReference>
<reference evidence="2" key="2">
    <citation type="submission" date="2017-10" db="EMBL/GenBank/DDBJ databases">
        <title>Ladona fulva Genome sequencing and assembly.</title>
        <authorList>
            <person name="Murali S."/>
            <person name="Richards S."/>
            <person name="Bandaranaike D."/>
            <person name="Bellair M."/>
            <person name="Blankenburg K."/>
            <person name="Chao H."/>
            <person name="Dinh H."/>
            <person name="Doddapaneni H."/>
            <person name="Dugan-Rocha S."/>
            <person name="Elkadiri S."/>
            <person name="Gnanaolivu R."/>
            <person name="Hernandez B."/>
            <person name="Skinner E."/>
            <person name="Javaid M."/>
            <person name="Lee S."/>
            <person name="Li M."/>
            <person name="Ming W."/>
            <person name="Munidasa M."/>
            <person name="Muniz J."/>
            <person name="Nguyen L."/>
            <person name="Hughes D."/>
            <person name="Osuji N."/>
            <person name="Pu L.-L."/>
            <person name="Puazo M."/>
            <person name="Qu C."/>
            <person name="Quiroz J."/>
            <person name="Raj R."/>
            <person name="Weissenberger G."/>
            <person name="Xin Y."/>
            <person name="Zou X."/>
            <person name="Han Y."/>
            <person name="Worley K."/>
            <person name="Muzny D."/>
            <person name="Gibbs R."/>
        </authorList>
    </citation>
    <scope>NUCLEOTIDE SEQUENCE</scope>
    <source>
        <strain evidence="2">Sampled in the wild</strain>
    </source>
</reference>
<comment type="caution">
    <text evidence="2">The sequence shown here is derived from an EMBL/GenBank/DDBJ whole genome shotgun (WGS) entry which is preliminary data.</text>
</comment>
<dbReference type="InterPro" id="IPR048365">
    <property type="entry name" value="TNP-like_RNaseH_N"/>
</dbReference>
<proteinExistence type="predicted"/>
<keyword evidence="3" id="KW-1185">Reference proteome</keyword>
<dbReference type="EMBL" id="KZ308953">
    <property type="protein sequence ID" value="KAG8235810.1"/>
    <property type="molecule type" value="Genomic_DNA"/>
</dbReference>
<dbReference type="OrthoDB" id="7474070at2759"/>
<protein>
    <recommendedName>
        <fullName evidence="1">Transposable element P transposase-like RNase H domain-containing protein</fullName>
    </recommendedName>
</protein>
<dbReference type="Pfam" id="PF21787">
    <property type="entry name" value="TNP-like_RNaseH_N"/>
    <property type="match status" value="1"/>
</dbReference>
<sequence>MRDLGIIKKNLTPKKRLLYHKLIKEHRYPNYFKSKKSQSSEINDLNSSFRLVVDSHLQDFKRKPKERRWILHKKLFFMTFYKQNPQVYAYMKKYFLFPSAQTLLSVLNAVPFRVGLNPGVLEDLSFRVSWMSELDKHCMLIFDKMSIKPSFAFNSRANCIDGFEDHGSRKYSIRFRAVSLNIHFLSQCLKYGVFPKFVDMKTKSTTPAALKSLRKAKTSGRLSDVAQEALVFMADLIREVLGALQSTGLKIAATVCDMGQQHLGSPNIRIHF</sequence>
<feature type="domain" description="Transposable element P transposase-like RNase H" evidence="1">
    <location>
        <begin position="114"/>
        <end position="171"/>
    </location>
</feature>
<gene>
    <name evidence="2" type="ORF">J437_LFUL014749</name>
</gene>
<name>A0A8K0KJ51_LADFU</name>
<dbReference type="AlphaFoldDB" id="A0A8K0KJ51"/>
<accession>A0A8K0KJ51</accession>
<organism evidence="2 3">
    <name type="scientific">Ladona fulva</name>
    <name type="common">Scarce chaser dragonfly</name>
    <name type="synonym">Libellula fulva</name>
    <dbReference type="NCBI Taxonomy" id="123851"/>
    <lineage>
        <taxon>Eukaryota</taxon>
        <taxon>Metazoa</taxon>
        <taxon>Ecdysozoa</taxon>
        <taxon>Arthropoda</taxon>
        <taxon>Hexapoda</taxon>
        <taxon>Insecta</taxon>
        <taxon>Pterygota</taxon>
        <taxon>Palaeoptera</taxon>
        <taxon>Odonata</taxon>
        <taxon>Epiprocta</taxon>
        <taxon>Anisoptera</taxon>
        <taxon>Libelluloidea</taxon>
        <taxon>Libellulidae</taxon>
        <taxon>Ladona</taxon>
    </lineage>
</organism>
<reference evidence="2" key="1">
    <citation type="submission" date="2013-04" db="EMBL/GenBank/DDBJ databases">
        <authorList>
            <person name="Qu J."/>
            <person name="Murali S.C."/>
            <person name="Bandaranaike D."/>
            <person name="Bellair M."/>
            <person name="Blankenburg K."/>
            <person name="Chao H."/>
            <person name="Dinh H."/>
            <person name="Doddapaneni H."/>
            <person name="Downs B."/>
            <person name="Dugan-Rocha S."/>
            <person name="Elkadiri S."/>
            <person name="Gnanaolivu R.D."/>
            <person name="Hernandez B."/>
            <person name="Javaid M."/>
            <person name="Jayaseelan J.C."/>
            <person name="Lee S."/>
            <person name="Li M."/>
            <person name="Ming W."/>
            <person name="Munidasa M."/>
            <person name="Muniz J."/>
            <person name="Nguyen L."/>
            <person name="Ongeri F."/>
            <person name="Osuji N."/>
            <person name="Pu L.-L."/>
            <person name="Puazo M."/>
            <person name="Qu C."/>
            <person name="Quiroz J."/>
            <person name="Raj R."/>
            <person name="Weissenberger G."/>
            <person name="Xin Y."/>
            <person name="Zou X."/>
            <person name="Han Y."/>
            <person name="Richards S."/>
            <person name="Worley K."/>
            <person name="Muzny D."/>
            <person name="Gibbs R."/>
        </authorList>
    </citation>
    <scope>NUCLEOTIDE SEQUENCE</scope>
    <source>
        <strain evidence="2">Sampled in the wild</strain>
    </source>
</reference>
<evidence type="ECO:0000259" key="1">
    <source>
        <dbReference type="Pfam" id="PF21787"/>
    </source>
</evidence>
<evidence type="ECO:0000313" key="2">
    <source>
        <dbReference type="EMBL" id="KAG8235810.1"/>
    </source>
</evidence>